<dbReference type="AlphaFoldDB" id="A0A1L7XIZ6"/>
<accession>A0A1L7XIZ6</accession>
<dbReference type="OrthoDB" id="5226159at2759"/>
<name>A0A1L7XIZ6_9HELO</name>
<proteinExistence type="predicted"/>
<sequence>MFPCAHLSDNIFRIGNRCLETLGLKSKPRPKLEISPPFNFQSGPAIHFPGYSEDDISLMREKAIASTAIVDDADAELEAFDHFDVSRREDARSRASSYSCGLGGRVVHHARRMSRGRAY</sequence>
<gene>
    <name evidence="1" type="ORF">PAC_14901</name>
</gene>
<organism evidence="1 2">
    <name type="scientific">Phialocephala subalpina</name>
    <dbReference type="NCBI Taxonomy" id="576137"/>
    <lineage>
        <taxon>Eukaryota</taxon>
        <taxon>Fungi</taxon>
        <taxon>Dikarya</taxon>
        <taxon>Ascomycota</taxon>
        <taxon>Pezizomycotina</taxon>
        <taxon>Leotiomycetes</taxon>
        <taxon>Helotiales</taxon>
        <taxon>Mollisiaceae</taxon>
        <taxon>Phialocephala</taxon>
        <taxon>Phialocephala fortinii species complex</taxon>
    </lineage>
</organism>
<dbReference type="Proteomes" id="UP000184330">
    <property type="component" value="Unassembled WGS sequence"/>
</dbReference>
<dbReference type="EMBL" id="FJOG01000028">
    <property type="protein sequence ID" value="CZR65001.1"/>
    <property type="molecule type" value="Genomic_DNA"/>
</dbReference>
<reference evidence="1 2" key="1">
    <citation type="submission" date="2016-03" db="EMBL/GenBank/DDBJ databases">
        <authorList>
            <person name="Ploux O."/>
        </authorList>
    </citation>
    <scope>NUCLEOTIDE SEQUENCE [LARGE SCALE GENOMIC DNA]</scope>
    <source>
        <strain evidence="1 2">UAMH 11012</strain>
    </source>
</reference>
<keyword evidence="2" id="KW-1185">Reference proteome</keyword>
<protein>
    <submittedName>
        <fullName evidence="1">Uncharacterized protein</fullName>
    </submittedName>
</protein>
<evidence type="ECO:0000313" key="2">
    <source>
        <dbReference type="Proteomes" id="UP000184330"/>
    </source>
</evidence>
<evidence type="ECO:0000313" key="1">
    <source>
        <dbReference type="EMBL" id="CZR65001.1"/>
    </source>
</evidence>